<dbReference type="Pfam" id="PF13519">
    <property type="entry name" value="VWA_2"/>
    <property type="match status" value="1"/>
</dbReference>
<feature type="compositionally biased region" description="Acidic residues" evidence="1">
    <location>
        <begin position="320"/>
        <end position="340"/>
    </location>
</feature>
<dbReference type="PANTHER" id="PTHR35023">
    <property type="entry name" value="CHELATASE-RELATED"/>
    <property type="match status" value="1"/>
</dbReference>
<dbReference type="PROSITE" id="PS50234">
    <property type="entry name" value="VWFA"/>
    <property type="match status" value="1"/>
</dbReference>
<comment type="caution">
    <text evidence="3">The sequence shown here is derived from an EMBL/GenBank/DDBJ whole genome shotgun (WGS) entry which is preliminary data.</text>
</comment>
<accession>A0A848KP87</accession>
<dbReference type="InterPro" id="IPR041628">
    <property type="entry name" value="ChlI/MoxR_AAA_lid"/>
</dbReference>
<dbReference type="PANTHER" id="PTHR35023:SF1">
    <property type="entry name" value="MG-PROTOPORPHYRIN IX CHELATASE"/>
    <property type="match status" value="1"/>
</dbReference>
<dbReference type="EMBL" id="JABBNB010000001">
    <property type="protein sequence ID" value="NMN99808.1"/>
    <property type="molecule type" value="Genomic_DNA"/>
</dbReference>
<reference evidence="3 4" key="1">
    <citation type="submission" date="2020-04" db="EMBL/GenBank/DDBJ databases">
        <title>Gordonia sp. nov. TBRC 11910.</title>
        <authorList>
            <person name="Suriyachadkun C."/>
        </authorList>
    </citation>
    <scope>NUCLEOTIDE SEQUENCE [LARGE SCALE GENOMIC DNA]</scope>
    <source>
        <strain evidence="3 4">TBRC 11910</strain>
    </source>
</reference>
<evidence type="ECO:0000259" key="2">
    <source>
        <dbReference type="PROSITE" id="PS50234"/>
    </source>
</evidence>
<dbReference type="InterPro" id="IPR052989">
    <property type="entry name" value="Mg-chelatase_DI-like"/>
</dbReference>
<evidence type="ECO:0000313" key="4">
    <source>
        <dbReference type="Proteomes" id="UP000550729"/>
    </source>
</evidence>
<organism evidence="3 4">
    <name type="scientific">Gordonia asplenii</name>
    <dbReference type="NCBI Taxonomy" id="2725283"/>
    <lineage>
        <taxon>Bacteria</taxon>
        <taxon>Bacillati</taxon>
        <taxon>Actinomycetota</taxon>
        <taxon>Actinomycetes</taxon>
        <taxon>Mycobacteriales</taxon>
        <taxon>Gordoniaceae</taxon>
        <taxon>Gordonia</taxon>
    </lineage>
</organism>
<feature type="region of interest" description="Disordered" evidence="1">
    <location>
        <begin position="307"/>
        <end position="375"/>
    </location>
</feature>
<dbReference type="InterPro" id="IPR036465">
    <property type="entry name" value="vWFA_dom_sf"/>
</dbReference>
<dbReference type="Proteomes" id="UP000550729">
    <property type="component" value="Unassembled WGS sequence"/>
</dbReference>
<dbReference type="Gene3D" id="1.10.8.80">
    <property type="entry name" value="Magnesium chelatase subunit I, C-Terminal domain"/>
    <property type="match status" value="1"/>
</dbReference>
<dbReference type="InterPro" id="IPR002035">
    <property type="entry name" value="VWF_A"/>
</dbReference>
<keyword evidence="4" id="KW-1185">Reference proteome</keyword>
<sequence>MSAQPQRIDYPFSAVVGQDQLKLALILSAIAPGIGGVLIRGEKGTAKSTIVRGLGPLLGEPGSPRPVVDLPIGATEDRVVGSLDVTRALRDGEAVFTPGLLARADRGVLYIDEVNLLADHLVDVLLDAAASGRVTVERDGISHTSSTEFVLVGTMNPEEGELRPQLLDRFGLAVDVVAARDVDERVEVVTRRLEFDAAPERFVQRFADDEAELTRRIRQARTDVGDVELPITELRRIAAVCAHLDVDGMRGDIVVARAAAAHAAWRGASSINADDVRIAVELALPHRRRRDPFDESGLSEQQVDDAMDAGEQAAQPDPPPPDDDGPDNDGPDNDGPDADPDGPGGGGIDAPPNDDGAETDSSATTAGSDDAAGPRFTAPATAAARVRNLRVAGVGSGASGRRSKAYSDRGMTTRAIQFTPGTSVHVVGTAMAAIERAVSASSRVVVTGDDLRGAQRVGTEGNLVVFLLDLSGSMTARKRLDSVTRACVDLLRDSYTRRDRVAVVVARGSHAEVVVPPTRSVDLAVARLSRVRVGGRTPLADGLIQSLSVISAAAQREPARRPLLVVLTDGRATGPGANRNSAASGADALTRAHAAARGIARRHIDAVVIDCEQGMIRLGLAAQLARHLHAPCLAIADLNAHSIVAAVRAAA</sequence>
<dbReference type="SMART" id="SM00382">
    <property type="entry name" value="AAA"/>
    <property type="match status" value="1"/>
</dbReference>
<dbReference type="InterPro" id="IPR003593">
    <property type="entry name" value="AAA+_ATPase"/>
</dbReference>
<gene>
    <name evidence="3" type="ORF">HH308_01085</name>
</gene>
<dbReference type="CDD" id="cd00009">
    <property type="entry name" value="AAA"/>
    <property type="match status" value="1"/>
</dbReference>
<dbReference type="Pfam" id="PF17863">
    <property type="entry name" value="AAA_lid_2"/>
    <property type="match status" value="1"/>
</dbReference>
<dbReference type="AlphaFoldDB" id="A0A848KP87"/>
<dbReference type="Pfam" id="PF07728">
    <property type="entry name" value="AAA_5"/>
    <property type="match status" value="1"/>
</dbReference>
<dbReference type="GO" id="GO:0005524">
    <property type="term" value="F:ATP binding"/>
    <property type="evidence" value="ECO:0007669"/>
    <property type="project" value="InterPro"/>
</dbReference>
<proteinExistence type="predicted"/>
<dbReference type="RefSeq" id="WP_170192302.1">
    <property type="nucleotide sequence ID" value="NZ_JABBNB010000001.1"/>
</dbReference>
<dbReference type="Gene3D" id="3.40.50.300">
    <property type="entry name" value="P-loop containing nucleotide triphosphate hydrolases"/>
    <property type="match status" value="1"/>
</dbReference>
<protein>
    <submittedName>
        <fullName evidence="3">VWA domain-containing protein</fullName>
    </submittedName>
</protein>
<feature type="domain" description="VWFA" evidence="2">
    <location>
        <begin position="463"/>
        <end position="609"/>
    </location>
</feature>
<feature type="compositionally biased region" description="Low complexity" evidence="1">
    <location>
        <begin position="349"/>
        <end position="375"/>
    </location>
</feature>
<dbReference type="SMART" id="SM00327">
    <property type="entry name" value="VWA"/>
    <property type="match status" value="1"/>
</dbReference>
<dbReference type="SUPFAM" id="SSF52540">
    <property type="entry name" value="P-loop containing nucleoside triphosphate hydrolases"/>
    <property type="match status" value="1"/>
</dbReference>
<evidence type="ECO:0000256" key="1">
    <source>
        <dbReference type="SAM" id="MobiDB-lite"/>
    </source>
</evidence>
<dbReference type="SUPFAM" id="SSF53300">
    <property type="entry name" value="vWA-like"/>
    <property type="match status" value="1"/>
</dbReference>
<evidence type="ECO:0000313" key="3">
    <source>
        <dbReference type="EMBL" id="NMN99808.1"/>
    </source>
</evidence>
<dbReference type="InterPro" id="IPR011704">
    <property type="entry name" value="ATPase_dyneun-rel_AAA"/>
</dbReference>
<dbReference type="Gene3D" id="3.40.50.410">
    <property type="entry name" value="von Willebrand factor, type A domain"/>
    <property type="match status" value="1"/>
</dbReference>
<name>A0A848KP87_9ACTN</name>
<dbReference type="GO" id="GO:0016887">
    <property type="term" value="F:ATP hydrolysis activity"/>
    <property type="evidence" value="ECO:0007669"/>
    <property type="project" value="InterPro"/>
</dbReference>
<dbReference type="InterPro" id="IPR027417">
    <property type="entry name" value="P-loop_NTPase"/>
</dbReference>